<reference evidence="7" key="1">
    <citation type="journal article" date="2019" name="Int. J. Syst. Evol. Microbiol.">
        <title>The Global Catalogue of Microorganisms (GCM) 10K type strain sequencing project: providing services to taxonomists for standard genome sequencing and annotation.</title>
        <authorList>
            <consortium name="The Broad Institute Genomics Platform"/>
            <consortium name="The Broad Institute Genome Sequencing Center for Infectious Disease"/>
            <person name="Wu L."/>
            <person name="Ma J."/>
        </authorList>
    </citation>
    <scope>NUCLEOTIDE SEQUENCE [LARGE SCALE GENOMIC DNA]</scope>
    <source>
        <strain evidence="7">JCM 16673</strain>
    </source>
</reference>
<dbReference type="Proteomes" id="UP001501353">
    <property type="component" value="Unassembled WGS sequence"/>
</dbReference>
<keyword evidence="2" id="KW-0547">Nucleotide-binding</keyword>
<dbReference type="InterPro" id="IPR050187">
    <property type="entry name" value="Lipid_Phosphate_FormReg"/>
</dbReference>
<gene>
    <name evidence="6" type="ORF">GCM10022212_29180</name>
</gene>
<dbReference type="PROSITE" id="PS50146">
    <property type="entry name" value="DAGK"/>
    <property type="match status" value="1"/>
</dbReference>
<dbReference type="SUPFAM" id="SSF111331">
    <property type="entry name" value="NAD kinase/diacylglycerol kinase-like"/>
    <property type="match status" value="1"/>
</dbReference>
<keyword evidence="4" id="KW-0067">ATP-binding</keyword>
<evidence type="ECO:0000256" key="2">
    <source>
        <dbReference type="ARBA" id="ARBA00022741"/>
    </source>
</evidence>
<keyword evidence="1" id="KW-0808">Transferase</keyword>
<comment type="caution">
    <text evidence="6">The sequence shown here is derived from an EMBL/GenBank/DDBJ whole genome shotgun (WGS) entry which is preliminary data.</text>
</comment>
<dbReference type="RefSeq" id="WP_344764217.1">
    <property type="nucleotide sequence ID" value="NZ_BAAAZE010000012.1"/>
</dbReference>
<dbReference type="InterPro" id="IPR017438">
    <property type="entry name" value="ATP-NAD_kinase_N"/>
</dbReference>
<name>A0ABP7TPP8_9BURK</name>
<evidence type="ECO:0000256" key="4">
    <source>
        <dbReference type="ARBA" id="ARBA00022840"/>
    </source>
</evidence>
<dbReference type="InterPro" id="IPR016064">
    <property type="entry name" value="NAD/diacylglycerol_kinase_sf"/>
</dbReference>
<dbReference type="PANTHER" id="PTHR12358:SF54">
    <property type="entry name" value="SPHINGOSINE KINASE RELATED PROTEIN"/>
    <property type="match status" value="1"/>
</dbReference>
<proteinExistence type="predicted"/>
<dbReference type="EMBL" id="BAAAZE010000012">
    <property type="protein sequence ID" value="GAA4029196.1"/>
    <property type="molecule type" value="Genomic_DNA"/>
</dbReference>
<accession>A0ABP7TPP8</accession>
<dbReference type="Pfam" id="PF19279">
    <property type="entry name" value="YegS_C"/>
    <property type="match status" value="1"/>
</dbReference>
<dbReference type="PANTHER" id="PTHR12358">
    <property type="entry name" value="SPHINGOSINE KINASE"/>
    <property type="match status" value="1"/>
</dbReference>
<dbReference type="SMART" id="SM00046">
    <property type="entry name" value="DAGKc"/>
    <property type="match status" value="1"/>
</dbReference>
<dbReference type="GO" id="GO:0016301">
    <property type="term" value="F:kinase activity"/>
    <property type="evidence" value="ECO:0007669"/>
    <property type="project" value="UniProtKB-KW"/>
</dbReference>
<dbReference type="InterPro" id="IPR045540">
    <property type="entry name" value="YegS/DAGK_C"/>
</dbReference>
<protein>
    <submittedName>
        <fullName evidence="6">Diacylglycerol kinase family lipid kinase</fullName>
    </submittedName>
</protein>
<evidence type="ECO:0000256" key="3">
    <source>
        <dbReference type="ARBA" id="ARBA00022777"/>
    </source>
</evidence>
<dbReference type="InterPro" id="IPR001206">
    <property type="entry name" value="Diacylglycerol_kinase_cat_dom"/>
</dbReference>
<organism evidence="6 7">
    <name type="scientific">Actimicrobium antarcticum</name>
    <dbReference type="NCBI Taxonomy" id="1051899"/>
    <lineage>
        <taxon>Bacteria</taxon>
        <taxon>Pseudomonadati</taxon>
        <taxon>Pseudomonadota</taxon>
        <taxon>Betaproteobacteria</taxon>
        <taxon>Burkholderiales</taxon>
        <taxon>Oxalobacteraceae</taxon>
        <taxon>Actimicrobium</taxon>
    </lineage>
</organism>
<keyword evidence="7" id="KW-1185">Reference proteome</keyword>
<feature type="domain" description="DAGKc" evidence="5">
    <location>
        <begin position="1"/>
        <end position="132"/>
    </location>
</feature>
<evidence type="ECO:0000313" key="6">
    <source>
        <dbReference type="EMBL" id="GAA4029196.1"/>
    </source>
</evidence>
<dbReference type="Gene3D" id="2.60.200.40">
    <property type="match status" value="1"/>
</dbReference>
<evidence type="ECO:0000259" key="5">
    <source>
        <dbReference type="PROSITE" id="PS50146"/>
    </source>
</evidence>
<keyword evidence="3 6" id="KW-0418">Kinase</keyword>
<evidence type="ECO:0000313" key="7">
    <source>
        <dbReference type="Proteomes" id="UP001501353"/>
    </source>
</evidence>
<sequence>MKDVLFIVNPKAASGRASRVWSSLCDGLPSLRKAPLLHWSGADSVRQAIVAALTPRIRRVVVLGGDGTLHALVNVMLNEASDTSRCLGLVPVGTGSDLARGLGLDQKPVHALTRALDAPPGCLDVLRLQSGQQSRYFLNEASLGITAMVAARVNALSHRNAGTFLGAALRELVTYKPKWARIHLDGKLWREGFFYMVVVANCTHFGRGMRIAPTADAADGYADIVVVENASRALLLAWLPSIYLGKHLKAPFVHCARAQTIDIDTGPECLVFEGDGEVTLPAPGNITVLPDAVLFCGAGRQTVT</sequence>
<dbReference type="Gene3D" id="3.40.50.10330">
    <property type="entry name" value="Probable inorganic polyphosphate/atp-NAD kinase, domain 1"/>
    <property type="match status" value="1"/>
</dbReference>
<dbReference type="Pfam" id="PF00781">
    <property type="entry name" value="DAGK_cat"/>
    <property type="match status" value="1"/>
</dbReference>
<evidence type="ECO:0000256" key="1">
    <source>
        <dbReference type="ARBA" id="ARBA00022679"/>
    </source>
</evidence>